<keyword evidence="2" id="KW-1185">Reference proteome</keyword>
<dbReference type="AlphaFoldDB" id="A0A543F679"/>
<sequence length="183" mass="21114">MNPSTPRVDEKRTHAQVGGPRLGLCELPWLAREMRTRFEFDLHTVASPEQVIELYTDFSAERPRRWPALSARQYRVFEVGEHTADVLEGQDFPKITARWNYDWSTPGTVRMRVVDSDYLAPGSFHELTIRPADDGGSDVHGVWDNTALRPSSQVGLAMARLMGRQFFVNYYRRVFDRLVEEGR</sequence>
<dbReference type="SUPFAM" id="SSF55961">
    <property type="entry name" value="Bet v1-like"/>
    <property type="match status" value="1"/>
</dbReference>
<reference evidence="1 2" key="1">
    <citation type="submission" date="2019-06" db="EMBL/GenBank/DDBJ databases">
        <title>Sequencing the genomes of 1000 actinobacteria strains.</title>
        <authorList>
            <person name="Klenk H.-P."/>
        </authorList>
    </citation>
    <scope>NUCLEOTIDE SEQUENCE [LARGE SCALE GENOMIC DNA]</scope>
    <source>
        <strain evidence="1 2">DSM 103495</strain>
    </source>
</reference>
<accession>A0A543F679</accession>
<evidence type="ECO:0000313" key="1">
    <source>
        <dbReference type="EMBL" id="TQM29342.1"/>
    </source>
</evidence>
<evidence type="ECO:0000313" key="2">
    <source>
        <dbReference type="Proteomes" id="UP000316331"/>
    </source>
</evidence>
<gene>
    <name evidence="1" type="ORF">FB390_0938</name>
</gene>
<dbReference type="Proteomes" id="UP000316331">
    <property type="component" value="Unassembled WGS sequence"/>
</dbReference>
<name>A0A543F679_9NOCA</name>
<evidence type="ECO:0008006" key="3">
    <source>
        <dbReference type="Google" id="ProtNLM"/>
    </source>
</evidence>
<dbReference type="EMBL" id="VFPG01000001">
    <property type="protein sequence ID" value="TQM29342.1"/>
    <property type="molecule type" value="Genomic_DNA"/>
</dbReference>
<proteinExistence type="predicted"/>
<comment type="caution">
    <text evidence="1">The sequence shown here is derived from an EMBL/GenBank/DDBJ whole genome shotgun (WGS) entry which is preliminary data.</text>
</comment>
<protein>
    <recommendedName>
        <fullName evidence="3">Polyketide cyclase/dehydrase/lipid transport protein</fullName>
    </recommendedName>
</protein>
<organism evidence="1 2">
    <name type="scientific">Nocardia bhagyanarayanae</name>
    <dbReference type="NCBI Taxonomy" id="1215925"/>
    <lineage>
        <taxon>Bacteria</taxon>
        <taxon>Bacillati</taxon>
        <taxon>Actinomycetota</taxon>
        <taxon>Actinomycetes</taxon>
        <taxon>Mycobacteriales</taxon>
        <taxon>Nocardiaceae</taxon>
        <taxon>Nocardia</taxon>
    </lineage>
</organism>